<protein>
    <submittedName>
        <fullName evidence="1">Uncharacterized protein</fullName>
    </submittedName>
</protein>
<comment type="caution">
    <text evidence="1">The sequence shown here is derived from an EMBL/GenBank/DDBJ whole genome shotgun (WGS) entry which is preliminary data.</text>
</comment>
<name>A0A9Q1B5E6_9SAUR</name>
<feature type="non-terminal residue" evidence="1">
    <location>
        <position position="1"/>
    </location>
</feature>
<keyword evidence="2" id="KW-1185">Reference proteome</keyword>
<gene>
    <name evidence="1" type="ORF">JRQ81_012580</name>
</gene>
<dbReference type="AlphaFoldDB" id="A0A9Q1B5E6"/>
<reference evidence="1" key="1">
    <citation type="journal article" date="2023" name="DNA Res.">
        <title>Chromosome-level genome assembly of Phrynocephalus forsythii using third-generation DNA sequencing and Hi-C analysis.</title>
        <authorList>
            <person name="Qi Y."/>
            <person name="Zhao W."/>
            <person name="Zhao Y."/>
            <person name="Niu C."/>
            <person name="Cao S."/>
            <person name="Zhang Y."/>
        </authorList>
    </citation>
    <scope>NUCLEOTIDE SEQUENCE</scope>
    <source>
        <tissue evidence="1">Muscle</tissue>
    </source>
</reference>
<dbReference type="Proteomes" id="UP001142489">
    <property type="component" value="Unassembled WGS sequence"/>
</dbReference>
<evidence type="ECO:0000313" key="1">
    <source>
        <dbReference type="EMBL" id="KAJ7338678.1"/>
    </source>
</evidence>
<evidence type="ECO:0000313" key="2">
    <source>
        <dbReference type="Proteomes" id="UP001142489"/>
    </source>
</evidence>
<dbReference type="OrthoDB" id="1621027at2759"/>
<organism evidence="1 2">
    <name type="scientific">Phrynocephalus forsythii</name>
    <dbReference type="NCBI Taxonomy" id="171643"/>
    <lineage>
        <taxon>Eukaryota</taxon>
        <taxon>Metazoa</taxon>
        <taxon>Chordata</taxon>
        <taxon>Craniata</taxon>
        <taxon>Vertebrata</taxon>
        <taxon>Euteleostomi</taxon>
        <taxon>Lepidosauria</taxon>
        <taxon>Squamata</taxon>
        <taxon>Bifurcata</taxon>
        <taxon>Unidentata</taxon>
        <taxon>Episquamata</taxon>
        <taxon>Toxicofera</taxon>
        <taxon>Iguania</taxon>
        <taxon>Acrodonta</taxon>
        <taxon>Agamidae</taxon>
        <taxon>Agaminae</taxon>
        <taxon>Phrynocephalus</taxon>
    </lineage>
</organism>
<dbReference type="EMBL" id="JAPFRF010000003">
    <property type="protein sequence ID" value="KAJ7338678.1"/>
    <property type="molecule type" value="Genomic_DNA"/>
</dbReference>
<accession>A0A9Q1B5E6</accession>
<proteinExistence type="predicted"/>
<sequence>MVMPLPSSMASRVAKCFRCESGQLKRGLQSVSDLLKNFKKSDQVFGTDVEAARDPGDPALEDDLDADALDKTVARDLGEFSEKLEPCRIAPASSRYEVLLSDSLDPCCKEILQEAGIRVAEKTSLSREQLLAEIK</sequence>